<dbReference type="VEuPathDB" id="ToxoDB:CSUI_009576"/>
<name>A0A2C6KHL2_9APIC</name>
<evidence type="ECO:0000256" key="3">
    <source>
        <dbReference type="PROSITE-ProRule" id="PRU10141"/>
    </source>
</evidence>
<keyword evidence="8" id="KW-1185">Reference proteome</keyword>
<dbReference type="AlphaFoldDB" id="A0A2C6KHL2"/>
<reference evidence="7 8" key="1">
    <citation type="journal article" date="2017" name="Int. J. Parasitol.">
        <title>The genome of the protozoan parasite Cystoisospora suis and a reverse vaccinology approach to identify vaccine candidates.</title>
        <authorList>
            <person name="Palmieri N."/>
            <person name="Shrestha A."/>
            <person name="Ruttkowski B."/>
            <person name="Beck T."/>
            <person name="Vogl C."/>
            <person name="Tomley F."/>
            <person name="Blake D.P."/>
            <person name="Joachim A."/>
        </authorList>
    </citation>
    <scope>NUCLEOTIDE SEQUENCE [LARGE SCALE GENOMIC DNA]</scope>
    <source>
        <strain evidence="7 8">Wien I</strain>
    </source>
</reference>
<dbReference type="InterPro" id="IPR008271">
    <property type="entry name" value="Ser/Thr_kinase_AS"/>
</dbReference>
<feature type="domain" description="Protein kinase" evidence="6">
    <location>
        <begin position="239"/>
        <end position="560"/>
    </location>
</feature>
<keyword evidence="5" id="KW-0732">Signal</keyword>
<dbReference type="OrthoDB" id="4062651at2759"/>
<accession>A0A2C6KHL2</accession>
<feature type="compositionally biased region" description="Low complexity" evidence="4">
    <location>
        <begin position="133"/>
        <end position="159"/>
    </location>
</feature>
<dbReference type="EMBL" id="MIGC01005771">
    <property type="protein sequence ID" value="PHJ16609.1"/>
    <property type="molecule type" value="Genomic_DNA"/>
</dbReference>
<dbReference type="PROSITE" id="PS50011">
    <property type="entry name" value="PROTEIN_KINASE_DOM"/>
    <property type="match status" value="1"/>
</dbReference>
<dbReference type="Proteomes" id="UP000221165">
    <property type="component" value="Unassembled WGS sequence"/>
</dbReference>
<dbReference type="SMART" id="SM00220">
    <property type="entry name" value="S_TKc"/>
    <property type="match status" value="1"/>
</dbReference>
<dbReference type="Gene3D" id="1.10.510.10">
    <property type="entry name" value="Transferase(Phosphotransferase) domain 1"/>
    <property type="match status" value="1"/>
</dbReference>
<dbReference type="InterPro" id="IPR011009">
    <property type="entry name" value="Kinase-like_dom_sf"/>
</dbReference>
<comment type="caution">
    <text evidence="7">The sequence shown here is derived from an EMBL/GenBank/DDBJ whole genome shotgun (WGS) entry which is preliminary data.</text>
</comment>
<dbReference type="InterPro" id="IPR017441">
    <property type="entry name" value="Protein_kinase_ATP_BS"/>
</dbReference>
<evidence type="ECO:0000313" key="7">
    <source>
        <dbReference type="EMBL" id="PHJ16609.1"/>
    </source>
</evidence>
<keyword evidence="2 3" id="KW-0067">ATP-binding</keyword>
<evidence type="ECO:0000313" key="8">
    <source>
        <dbReference type="Proteomes" id="UP000221165"/>
    </source>
</evidence>
<sequence length="581" mass="63053">MSFIPPAVLWWLVLHLGSGARIWGGVTASRLPRLAHGVPANQLEGSLLPARDVPVQAVSLSDLSGNSAPPGPGARRGENLWRTLSRPRPVPSSKHGSPSEDPNPESYGEVEESDEAFPGLGGLGEAVGEEPSIESSSGLESGRSSRVSAGSTAVGGSAAGSKDHLRWIDATYPFLRSAMSTINLGARRAVAELLRRNPGTAVTLPEEYSLLTSSLEQYITKDPFIVEPYSNKGGFSFSFQRGELLGFGGNAVVYKVREYMTGREFAMKIYWVRSDLIGMNESAAPHRSRRFQRARRMVKRVARDLRSVRNAFVKGGSPLELLVHDFITVPVTSPGRVRSLPEFFTIKGEWTVLNSVGIFPIALTDLFELVASHGHQLTRNLRENLTREMVLGLAKVHAYGMAHRDVKPENILVNSTGQLSFTDFDSATPFTSPDGDPTQIDCAQGVSAGTELYFAPELARCGASRGGGTLPLSPAADAWALGMTLHVLWCEREIYANPHMGSRELLMFISSLAGRESLRLSFRGCHAMSPHIMSIIVGLLKPQPERRLTPLDIVRTSPFFQEKAPPPTPPPRRLSGTGTSA</sequence>
<dbReference type="GO" id="GO:0005524">
    <property type="term" value="F:ATP binding"/>
    <property type="evidence" value="ECO:0007669"/>
    <property type="project" value="UniProtKB-UniRule"/>
</dbReference>
<evidence type="ECO:0000256" key="4">
    <source>
        <dbReference type="SAM" id="MobiDB-lite"/>
    </source>
</evidence>
<dbReference type="InterPro" id="IPR000719">
    <property type="entry name" value="Prot_kinase_dom"/>
</dbReference>
<evidence type="ECO:0000256" key="2">
    <source>
        <dbReference type="ARBA" id="ARBA00022840"/>
    </source>
</evidence>
<evidence type="ECO:0000256" key="5">
    <source>
        <dbReference type="SAM" id="SignalP"/>
    </source>
</evidence>
<gene>
    <name evidence="7" type="ORF">CSUI_009576</name>
</gene>
<dbReference type="GO" id="GO:0004672">
    <property type="term" value="F:protein kinase activity"/>
    <property type="evidence" value="ECO:0007669"/>
    <property type="project" value="InterPro"/>
</dbReference>
<protein>
    <submittedName>
        <fullName evidence="7">Rhoptry protein rop17</fullName>
    </submittedName>
</protein>
<dbReference type="PROSITE" id="PS00107">
    <property type="entry name" value="PROTEIN_KINASE_ATP"/>
    <property type="match status" value="1"/>
</dbReference>
<evidence type="ECO:0000256" key="1">
    <source>
        <dbReference type="ARBA" id="ARBA00022741"/>
    </source>
</evidence>
<keyword evidence="1 3" id="KW-0547">Nucleotide-binding</keyword>
<feature type="region of interest" description="Disordered" evidence="4">
    <location>
        <begin position="558"/>
        <end position="581"/>
    </location>
</feature>
<dbReference type="GeneID" id="94432901"/>
<feature type="binding site" evidence="3">
    <location>
        <position position="268"/>
    </location>
    <ligand>
        <name>ATP</name>
        <dbReference type="ChEBI" id="CHEBI:30616"/>
    </ligand>
</feature>
<organism evidence="7 8">
    <name type="scientific">Cystoisospora suis</name>
    <dbReference type="NCBI Taxonomy" id="483139"/>
    <lineage>
        <taxon>Eukaryota</taxon>
        <taxon>Sar</taxon>
        <taxon>Alveolata</taxon>
        <taxon>Apicomplexa</taxon>
        <taxon>Conoidasida</taxon>
        <taxon>Coccidia</taxon>
        <taxon>Eucoccidiorida</taxon>
        <taxon>Eimeriorina</taxon>
        <taxon>Sarcocystidae</taxon>
        <taxon>Cystoisospora</taxon>
    </lineage>
</organism>
<dbReference type="Pfam" id="PF00069">
    <property type="entry name" value="Pkinase"/>
    <property type="match status" value="1"/>
</dbReference>
<evidence type="ECO:0000259" key="6">
    <source>
        <dbReference type="PROSITE" id="PS50011"/>
    </source>
</evidence>
<dbReference type="GO" id="GO:0005634">
    <property type="term" value="C:nucleus"/>
    <property type="evidence" value="ECO:0007669"/>
    <property type="project" value="TreeGrafter"/>
</dbReference>
<dbReference type="RefSeq" id="XP_067918335.1">
    <property type="nucleotide sequence ID" value="XM_068069690.1"/>
</dbReference>
<feature type="signal peptide" evidence="5">
    <location>
        <begin position="1"/>
        <end position="19"/>
    </location>
</feature>
<feature type="chain" id="PRO_5012089917" evidence="5">
    <location>
        <begin position="20"/>
        <end position="581"/>
    </location>
</feature>
<dbReference type="SUPFAM" id="SSF56112">
    <property type="entry name" value="Protein kinase-like (PK-like)"/>
    <property type="match status" value="1"/>
</dbReference>
<dbReference type="PROSITE" id="PS00108">
    <property type="entry name" value="PROTEIN_KINASE_ST"/>
    <property type="match status" value="1"/>
</dbReference>
<proteinExistence type="predicted"/>
<feature type="region of interest" description="Disordered" evidence="4">
    <location>
        <begin position="61"/>
        <end position="159"/>
    </location>
</feature>
<dbReference type="PANTHER" id="PTHR24345">
    <property type="entry name" value="SERINE/THREONINE-PROTEIN KINASE PLK"/>
    <property type="match status" value="1"/>
</dbReference>